<keyword evidence="3" id="KW-1185">Reference proteome</keyword>
<dbReference type="InterPro" id="IPR029063">
    <property type="entry name" value="SAM-dependent_MTases_sf"/>
</dbReference>
<keyword evidence="2" id="KW-0489">Methyltransferase</keyword>
<dbReference type="SUPFAM" id="SSF53335">
    <property type="entry name" value="S-adenosyl-L-methionine-dependent methyltransferases"/>
    <property type="match status" value="1"/>
</dbReference>
<dbReference type="RefSeq" id="WP_188377242.1">
    <property type="nucleotide sequence ID" value="NZ_BMEL01000002.1"/>
</dbReference>
<dbReference type="Pfam" id="PF13649">
    <property type="entry name" value="Methyltransf_25"/>
    <property type="match status" value="1"/>
</dbReference>
<dbReference type="GO" id="GO:0008168">
    <property type="term" value="F:methyltransferase activity"/>
    <property type="evidence" value="ECO:0007669"/>
    <property type="project" value="UniProtKB-KW"/>
</dbReference>
<dbReference type="EMBL" id="BMEL01000002">
    <property type="protein sequence ID" value="GGF20436.1"/>
    <property type="molecule type" value="Genomic_DNA"/>
</dbReference>
<sequence length="253" mass="29090">MLNFYNRMSSEIYDIDKPIGHSFGDVEFYKECLSGVSGPILEPAVGTGRILIPLLDAGLDVEGFDLSDEMLAICRKNCKERDLSPRLYQGRMESFPTDRSYDAIIIPTGTFLLLHKRKESIQVLEQCYSHLNKGGKLILDLFVPKEFSIGRASTRTWHLANGDIITLEDKLVEVDFINQYTISHNRYERWREGKLVATELEQFPLRWYGVEEFRLLLNSLGFKEITISSDYSRHKFPDPSTEIITFEATAVHK</sequence>
<reference evidence="2" key="1">
    <citation type="journal article" date="2014" name="Int. J. Syst. Evol. Microbiol.">
        <title>Complete genome sequence of Corynebacterium casei LMG S-19264T (=DSM 44701T), isolated from a smear-ripened cheese.</title>
        <authorList>
            <consortium name="US DOE Joint Genome Institute (JGI-PGF)"/>
            <person name="Walter F."/>
            <person name="Albersmeier A."/>
            <person name="Kalinowski J."/>
            <person name="Ruckert C."/>
        </authorList>
    </citation>
    <scope>NUCLEOTIDE SEQUENCE</scope>
    <source>
        <strain evidence="2">CGMCC 1.12153</strain>
    </source>
</reference>
<keyword evidence="2" id="KW-0808">Transferase</keyword>
<dbReference type="Gene3D" id="2.20.25.110">
    <property type="entry name" value="S-adenosyl-L-methionine-dependent methyltransferases"/>
    <property type="match status" value="1"/>
</dbReference>
<gene>
    <name evidence="2" type="ORF">GCM10010954_18960</name>
</gene>
<reference evidence="2" key="2">
    <citation type="submission" date="2020-09" db="EMBL/GenBank/DDBJ databases">
        <authorList>
            <person name="Sun Q."/>
            <person name="Zhou Y."/>
        </authorList>
    </citation>
    <scope>NUCLEOTIDE SEQUENCE</scope>
    <source>
        <strain evidence="2">CGMCC 1.12153</strain>
    </source>
</reference>
<protein>
    <submittedName>
        <fullName evidence="2">SAM-dependent methyltransferase</fullName>
    </submittedName>
</protein>
<dbReference type="Gene3D" id="3.40.50.150">
    <property type="entry name" value="Vaccinia Virus protein VP39"/>
    <property type="match status" value="1"/>
</dbReference>
<evidence type="ECO:0000259" key="1">
    <source>
        <dbReference type="Pfam" id="PF13649"/>
    </source>
</evidence>
<name>A0A917EW37_HALAA</name>
<dbReference type="Proteomes" id="UP000660110">
    <property type="component" value="Unassembled WGS sequence"/>
</dbReference>
<comment type="caution">
    <text evidence="2">The sequence shown here is derived from an EMBL/GenBank/DDBJ whole genome shotgun (WGS) entry which is preliminary data.</text>
</comment>
<accession>A0A917EW37</accession>
<organism evidence="2 3">
    <name type="scientific">Halobacillus andaensis</name>
    <dbReference type="NCBI Taxonomy" id="1176239"/>
    <lineage>
        <taxon>Bacteria</taxon>
        <taxon>Bacillati</taxon>
        <taxon>Bacillota</taxon>
        <taxon>Bacilli</taxon>
        <taxon>Bacillales</taxon>
        <taxon>Bacillaceae</taxon>
        <taxon>Halobacillus</taxon>
    </lineage>
</organism>
<feature type="domain" description="Methyltransferase" evidence="1">
    <location>
        <begin position="40"/>
        <end position="135"/>
    </location>
</feature>
<dbReference type="InterPro" id="IPR041698">
    <property type="entry name" value="Methyltransf_25"/>
</dbReference>
<dbReference type="GO" id="GO:0032259">
    <property type="term" value="P:methylation"/>
    <property type="evidence" value="ECO:0007669"/>
    <property type="project" value="UniProtKB-KW"/>
</dbReference>
<evidence type="ECO:0000313" key="3">
    <source>
        <dbReference type="Proteomes" id="UP000660110"/>
    </source>
</evidence>
<dbReference type="AlphaFoldDB" id="A0A917EW37"/>
<evidence type="ECO:0000313" key="2">
    <source>
        <dbReference type="EMBL" id="GGF20436.1"/>
    </source>
</evidence>
<proteinExistence type="predicted"/>
<dbReference type="CDD" id="cd02440">
    <property type="entry name" value="AdoMet_MTases"/>
    <property type="match status" value="1"/>
</dbReference>